<dbReference type="InterPro" id="IPR008972">
    <property type="entry name" value="Cupredoxin"/>
</dbReference>
<sequence>MAKPFLRIGKDSWLWNRAAERKSLLIAMANRADVAVDFQKLAPDLKPGEEAVFYLVNTMPQADGRGPKIKLDDGGDPRVPPLPFDTVATPDGKVPASQVAELARPIGLMKIVVQGPPILAKDDATVEHGTVLNRHEPIHDDEIQAVREFFFHRGKGAWQINGRFYDPTIANATPTLGTAEEWVLRNGGGGWWHPIHIHLESHQIVGYVKDFAADAIVDLQAPPAPPRLANLVQVLGHMDEFDQFGLHDTQILGPNTVARIRMRFRTWNGPFVFHCHNLEHEDMRMMNNFEPVPRPDDPTHEWPRRSANVAPDARTQGRDVTYHPPGEVKGRRIATGVRRRPQDARPRRRGRPDPAPAPRAREAPLTPARPPIPPSRQRQAP</sequence>
<dbReference type="EMBL" id="JARRAG010000001">
    <property type="protein sequence ID" value="MDG3002411.1"/>
    <property type="molecule type" value="Genomic_DNA"/>
</dbReference>
<evidence type="ECO:0000313" key="3">
    <source>
        <dbReference type="EMBL" id="MDG3002411.1"/>
    </source>
</evidence>
<dbReference type="InterPro" id="IPR045087">
    <property type="entry name" value="Cu-oxidase_fam"/>
</dbReference>
<evidence type="ECO:0000259" key="2">
    <source>
        <dbReference type="Pfam" id="PF07731"/>
    </source>
</evidence>
<name>A0ABT6F4I7_9BACT</name>
<organism evidence="3 4">
    <name type="scientific">Paludisphaera mucosa</name>
    <dbReference type="NCBI Taxonomy" id="3030827"/>
    <lineage>
        <taxon>Bacteria</taxon>
        <taxon>Pseudomonadati</taxon>
        <taxon>Planctomycetota</taxon>
        <taxon>Planctomycetia</taxon>
        <taxon>Isosphaerales</taxon>
        <taxon>Isosphaeraceae</taxon>
        <taxon>Paludisphaera</taxon>
    </lineage>
</organism>
<dbReference type="Proteomes" id="UP001216907">
    <property type="component" value="Unassembled WGS sequence"/>
</dbReference>
<gene>
    <name evidence="3" type="ORF">PZE19_01295</name>
</gene>
<dbReference type="PANTHER" id="PTHR48267:SF1">
    <property type="entry name" value="BILIRUBIN OXIDASE"/>
    <property type="match status" value="1"/>
</dbReference>
<keyword evidence="4" id="KW-1185">Reference proteome</keyword>
<feature type="compositionally biased region" description="Basic and acidic residues" evidence="1">
    <location>
        <begin position="293"/>
        <end position="304"/>
    </location>
</feature>
<comment type="caution">
    <text evidence="3">The sequence shown here is derived from an EMBL/GenBank/DDBJ whole genome shotgun (WGS) entry which is preliminary data.</text>
</comment>
<feature type="compositionally biased region" description="Basic and acidic residues" evidence="1">
    <location>
        <begin position="315"/>
        <end position="330"/>
    </location>
</feature>
<protein>
    <submittedName>
        <fullName evidence="3">Multicopper oxidase domain-containing protein</fullName>
    </submittedName>
</protein>
<dbReference type="InterPro" id="IPR011706">
    <property type="entry name" value="Cu-oxidase_C"/>
</dbReference>
<evidence type="ECO:0000256" key="1">
    <source>
        <dbReference type="SAM" id="MobiDB-lite"/>
    </source>
</evidence>
<dbReference type="RefSeq" id="WP_277858775.1">
    <property type="nucleotide sequence ID" value="NZ_JARRAG010000001.1"/>
</dbReference>
<dbReference type="Pfam" id="PF07731">
    <property type="entry name" value="Cu-oxidase_2"/>
    <property type="match status" value="1"/>
</dbReference>
<proteinExistence type="predicted"/>
<evidence type="ECO:0000313" key="4">
    <source>
        <dbReference type="Proteomes" id="UP001216907"/>
    </source>
</evidence>
<dbReference type="SUPFAM" id="SSF49503">
    <property type="entry name" value="Cupredoxins"/>
    <property type="match status" value="1"/>
</dbReference>
<reference evidence="3 4" key="1">
    <citation type="submission" date="2023-03" db="EMBL/GenBank/DDBJ databases">
        <title>Paludisphaera mucosa sp. nov. a novel planctomycete from northern fen.</title>
        <authorList>
            <person name="Ivanova A."/>
        </authorList>
    </citation>
    <scope>NUCLEOTIDE SEQUENCE [LARGE SCALE GENOMIC DNA]</scope>
    <source>
        <strain evidence="3 4">Pla2</strain>
    </source>
</reference>
<accession>A0ABT6F4I7</accession>
<dbReference type="PANTHER" id="PTHR48267">
    <property type="entry name" value="CUPREDOXIN SUPERFAMILY PROTEIN"/>
    <property type="match status" value="1"/>
</dbReference>
<feature type="domain" description="Plastocyanin-like" evidence="2">
    <location>
        <begin position="156"/>
        <end position="290"/>
    </location>
</feature>
<feature type="region of interest" description="Disordered" evidence="1">
    <location>
        <begin position="289"/>
        <end position="381"/>
    </location>
</feature>
<dbReference type="Gene3D" id="2.60.40.420">
    <property type="entry name" value="Cupredoxins - blue copper proteins"/>
    <property type="match status" value="2"/>
</dbReference>